<dbReference type="Proteomes" id="UP000198598">
    <property type="component" value="Unassembled WGS sequence"/>
</dbReference>
<comment type="catalytic activity">
    <reaction evidence="1">
        <text>Hydrolysis of terminal, non-reducing beta-D-glucosyl residues with release of beta-D-glucose.</text>
        <dbReference type="EC" id="3.2.1.21"/>
    </reaction>
</comment>
<dbReference type="InterPro" id="IPR051915">
    <property type="entry name" value="Cellulose_Degrad_GH3"/>
</dbReference>
<evidence type="ECO:0000256" key="6">
    <source>
        <dbReference type="ARBA" id="ARBA00023295"/>
    </source>
</evidence>
<keyword evidence="10" id="KW-1185">Reference proteome</keyword>
<dbReference type="InterPro" id="IPR002772">
    <property type="entry name" value="Glyco_hydro_3_C"/>
</dbReference>
<proteinExistence type="inferred from homology"/>
<feature type="domain" description="Glycoside hydrolase family 3 N-terminal" evidence="7">
    <location>
        <begin position="150"/>
        <end position="420"/>
    </location>
</feature>
<dbReference type="AlphaFoldDB" id="A0A1I1MJ02"/>
<dbReference type="InterPro" id="IPR036881">
    <property type="entry name" value="Glyco_hydro_3_C_sf"/>
</dbReference>
<dbReference type="STRING" id="662367.SAMN05216167_102587"/>
<keyword evidence="5" id="KW-0378">Hydrolase</keyword>
<dbReference type="Gene3D" id="3.20.20.300">
    <property type="entry name" value="Glycoside hydrolase, family 3, N-terminal domain"/>
    <property type="match status" value="1"/>
</dbReference>
<feature type="domain" description="Glycoside hydrolase family 3 C-terminal" evidence="8">
    <location>
        <begin position="534"/>
        <end position="773"/>
    </location>
</feature>
<dbReference type="InterPro" id="IPR001764">
    <property type="entry name" value="Glyco_hydro_3_N"/>
</dbReference>
<protein>
    <recommendedName>
        <fullName evidence="3">beta-glucosidase</fullName>
        <ecNumber evidence="3">3.2.1.21</ecNumber>
    </recommendedName>
</protein>
<dbReference type="GO" id="GO:0008422">
    <property type="term" value="F:beta-glucosidase activity"/>
    <property type="evidence" value="ECO:0007669"/>
    <property type="project" value="UniProtKB-EC"/>
</dbReference>
<name>A0A1I1MJ02_9BACT</name>
<gene>
    <name evidence="9" type="ORF">SAMN05216167_102587</name>
</gene>
<evidence type="ECO:0000313" key="10">
    <source>
        <dbReference type="Proteomes" id="UP000198598"/>
    </source>
</evidence>
<evidence type="ECO:0000313" key="9">
    <source>
        <dbReference type="EMBL" id="SFC85106.1"/>
    </source>
</evidence>
<dbReference type="Pfam" id="PF01915">
    <property type="entry name" value="Glyco_hydro_3_C"/>
    <property type="match status" value="1"/>
</dbReference>
<dbReference type="Pfam" id="PF00933">
    <property type="entry name" value="Glyco_hydro_3"/>
    <property type="match status" value="1"/>
</dbReference>
<dbReference type="EC" id="3.2.1.21" evidence="3"/>
<evidence type="ECO:0000256" key="5">
    <source>
        <dbReference type="ARBA" id="ARBA00022801"/>
    </source>
</evidence>
<organism evidence="9 10">
    <name type="scientific">Spirosoma endophyticum</name>
    <dbReference type="NCBI Taxonomy" id="662367"/>
    <lineage>
        <taxon>Bacteria</taxon>
        <taxon>Pseudomonadati</taxon>
        <taxon>Bacteroidota</taxon>
        <taxon>Cytophagia</taxon>
        <taxon>Cytophagales</taxon>
        <taxon>Cytophagaceae</taxon>
        <taxon>Spirosoma</taxon>
    </lineage>
</organism>
<dbReference type="GO" id="GO:0009251">
    <property type="term" value="P:glucan catabolic process"/>
    <property type="evidence" value="ECO:0007669"/>
    <property type="project" value="TreeGrafter"/>
</dbReference>
<dbReference type="PANTHER" id="PTHR30620:SF16">
    <property type="entry name" value="LYSOSOMAL BETA GLUCOSIDASE"/>
    <property type="match status" value="1"/>
</dbReference>
<dbReference type="InterPro" id="IPR017853">
    <property type="entry name" value="GH"/>
</dbReference>
<dbReference type="PRINTS" id="PR00133">
    <property type="entry name" value="GLHYDRLASE3"/>
</dbReference>
<evidence type="ECO:0000256" key="3">
    <source>
        <dbReference type="ARBA" id="ARBA00012744"/>
    </source>
</evidence>
<dbReference type="InterPro" id="IPR036962">
    <property type="entry name" value="Glyco_hydro_3_N_sf"/>
</dbReference>
<keyword evidence="4" id="KW-0732">Signal</keyword>
<comment type="similarity">
    <text evidence="2">Belongs to the glycosyl hydrolase 3 family.</text>
</comment>
<sequence length="794" mass="86782">MEWGSKFLLLMKPITMRKRNIYIGVLSLVSASVTFGQNWTEARVGTWTKVTNKGGKALGYSPASGVKLLTDKGFAFKDLNKNGKLDKYEDWRLPTDVRAKDLASKLTVDQIAGLMLYSKHQPIPAAAGGPFAGTYGGKIFAQSGANVSDLSDQQKEFLNKDNLRHVLITSVQSPEAAAEWNNKAQALVEGLGVGIPINSSSDPRHGTRADAEFNAGAGGAISMWPGSLGLAATFNPDLVQRFGQIAATEYRSLGIATALSPQVDLATDPRWNRVSGTFGEDPKLATDMARAYIDGFQTSTGANEITGGWGYHSVNAMVKHWPGGGSGEGGRDAHYGYGKYAVYPGKNFQTHFLPFLNGAFKLKGKTGMASAVMPYYTISFDQDKKYNENVGNSYNKYIINDLLRTKYKYDGVVCTDWLITADETAVDVFLTGKSWGVEKLSVAQRHYKILMNGVDQFGGNNESKPVTDAYQMGVKERGEAFMRTRFEQSATRLLRNIFQVGLFENPYLDPQVSQKSVGTAEFMKQGYQAQLESVVMLKNKAKALPLTKGKTVYIPKRFTPAGRNFLGMDIPEKLEYPVNMSIVKKFFTVTDNPAEADYALVFIRSPDSGGGYSTVDAKAGGTGYVPVSLQYGDYTAQGTRDPSIAGGDPLEKFTNRTYSGKTAKTINTSDLNMVKETFAQMKGKPVIVALQVSNPTVVAEFEKESNAVLAHFGVQDQALMDILTGVHEPSALLPMQFPADMKTVETQAEDVPRDMKCYVDADGNTYDFGFGLNWKGVIQDARTAKYKQSTLSLK</sequence>
<dbReference type="SUPFAM" id="SSF52279">
    <property type="entry name" value="Beta-D-glucan exohydrolase, C-terminal domain"/>
    <property type="match status" value="1"/>
</dbReference>
<reference evidence="9 10" key="1">
    <citation type="submission" date="2016-10" db="EMBL/GenBank/DDBJ databases">
        <authorList>
            <person name="de Groot N.N."/>
        </authorList>
    </citation>
    <scope>NUCLEOTIDE SEQUENCE [LARGE SCALE GENOMIC DNA]</scope>
    <source>
        <strain evidence="9 10">DSM 26130</strain>
    </source>
</reference>
<keyword evidence="6" id="KW-0326">Glycosidase</keyword>
<evidence type="ECO:0000256" key="2">
    <source>
        <dbReference type="ARBA" id="ARBA00005336"/>
    </source>
</evidence>
<dbReference type="SUPFAM" id="SSF51445">
    <property type="entry name" value="(Trans)glycosidases"/>
    <property type="match status" value="1"/>
</dbReference>
<evidence type="ECO:0000256" key="1">
    <source>
        <dbReference type="ARBA" id="ARBA00000448"/>
    </source>
</evidence>
<evidence type="ECO:0000259" key="8">
    <source>
        <dbReference type="Pfam" id="PF01915"/>
    </source>
</evidence>
<accession>A0A1I1MJ02</accession>
<dbReference type="Gene3D" id="3.40.50.1700">
    <property type="entry name" value="Glycoside hydrolase family 3 C-terminal domain"/>
    <property type="match status" value="1"/>
</dbReference>
<evidence type="ECO:0000256" key="4">
    <source>
        <dbReference type="ARBA" id="ARBA00022729"/>
    </source>
</evidence>
<dbReference type="EMBL" id="FOLQ01000002">
    <property type="protein sequence ID" value="SFC85106.1"/>
    <property type="molecule type" value="Genomic_DNA"/>
</dbReference>
<evidence type="ECO:0000259" key="7">
    <source>
        <dbReference type="Pfam" id="PF00933"/>
    </source>
</evidence>
<dbReference type="PANTHER" id="PTHR30620">
    <property type="entry name" value="PERIPLASMIC BETA-GLUCOSIDASE-RELATED"/>
    <property type="match status" value="1"/>
</dbReference>